<dbReference type="NCBIfam" id="TIGR02385">
    <property type="entry name" value="RelE_StbE"/>
    <property type="match status" value="1"/>
</dbReference>
<dbReference type="InterPro" id="IPR035093">
    <property type="entry name" value="RelE/ParE_toxin_dom_sf"/>
</dbReference>
<dbReference type="PANTHER" id="PTHR40588">
    <property type="entry name" value="MRNA INTERFERASE TOXIN YAFQ"/>
    <property type="match status" value="1"/>
</dbReference>
<dbReference type="EMBL" id="LSZO01000192">
    <property type="protein sequence ID" value="KXU35713.1"/>
    <property type="molecule type" value="Genomic_DNA"/>
</dbReference>
<dbReference type="PANTHER" id="PTHR40588:SF1">
    <property type="entry name" value="MRNA INTERFERASE TOXIN YAFQ"/>
    <property type="match status" value="1"/>
</dbReference>
<accession>A0A139SMA3</accession>
<dbReference type="RefSeq" id="WP_068392202.1">
    <property type="nucleotide sequence ID" value="NZ_LSZO01000192.1"/>
</dbReference>
<dbReference type="Gene3D" id="3.30.2310.20">
    <property type="entry name" value="RelE-like"/>
    <property type="match status" value="1"/>
</dbReference>
<dbReference type="OrthoDB" id="7030467at2"/>
<evidence type="ECO:0000313" key="2">
    <source>
        <dbReference type="EMBL" id="KXU35713.1"/>
    </source>
</evidence>
<dbReference type="GO" id="GO:0004521">
    <property type="term" value="F:RNA endonuclease activity"/>
    <property type="evidence" value="ECO:0007669"/>
    <property type="project" value="TreeGrafter"/>
</dbReference>
<dbReference type="GO" id="GO:0006415">
    <property type="term" value="P:translational termination"/>
    <property type="evidence" value="ECO:0007669"/>
    <property type="project" value="TreeGrafter"/>
</dbReference>
<evidence type="ECO:0000313" key="3">
    <source>
        <dbReference type="Proteomes" id="UP000072660"/>
    </source>
</evidence>
<reference evidence="2 3" key="1">
    <citation type="submission" date="2016-02" db="EMBL/GenBank/DDBJ databases">
        <authorList>
            <person name="Wen L."/>
            <person name="He K."/>
            <person name="Yang H."/>
        </authorList>
    </citation>
    <scope>NUCLEOTIDE SEQUENCE [LARGE SCALE GENOMIC DNA]</scope>
    <source>
        <strain evidence="2 3">CV58</strain>
    </source>
</reference>
<dbReference type="SUPFAM" id="SSF143011">
    <property type="entry name" value="RelE-like"/>
    <property type="match status" value="1"/>
</dbReference>
<evidence type="ECO:0000256" key="1">
    <source>
        <dbReference type="ARBA" id="ARBA00022649"/>
    </source>
</evidence>
<protein>
    <submittedName>
        <fullName evidence="2">Addiction module toxin RelE</fullName>
    </submittedName>
</protein>
<keyword evidence="1" id="KW-1277">Toxin-antitoxin system</keyword>
<comment type="caution">
    <text evidence="2">The sequence shown here is derived from an EMBL/GenBank/DDBJ whole genome shotgun (WGS) entry which is preliminary data.</text>
</comment>
<dbReference type="Proteomes" id="UP000072660">
    <property type="component" value="Unassembled WGS sequence"/>
</dbReference>
<dbReference type="InterPro" id="IPR004386">
    <property type="entry name" value="Toxin_YafQ-like"/>
</dbReference>
<dbReference type="InterPro" id="IPR007712">
    <property type="entry name" value="RelE/ParE_toxin"/>
</dbReference>
<keyword evidence="3" id="KW-1185">Reference proteome</keyword>
<dbReference type="GO" id="GO:0006402">
    <property type="term" value="P:mRNA catabolic process"/>
    <property type="evidence" value="ECO:0007669"/>
    <property type="project" value="TreeGrafter"/>
</dbReference>
<dbReference type="Pfam" id="PF15738">
    <property type="entry name" value="YafQ_toxin"/>
    <property type="match status" value="1"/>
</dbReference>
<organism evidence="2 3">
    <name type="scientific">Ventosimonas gracilis</name>
    <dbReference type="NCBI Taxonomy" id="1680762"/>
    <lineage>
        <taxon>Bacteria</taxon>
        <taxon>Pseudomonadati</taxon>
        <taxon>Pseudomonadota</taxon>
        <taxon>Gammaproteobacteria</taxon>
        <taxon>Pseudomonadales</taxon>
        <taxon>Ventosimonadaceae</taxon>
        <taxon>Ventosimonas</taxon>
    </lineage>
</organism>
<sequence>MTLKKPAASKRATLPCGSDYTREFLKDWQRLSRSGRYDMHKLKEVMLRLVANHSPLPPEWLDHPLTGDWKNHRECHVGGDFLLIYRLDDTGKHGMVVFTRTGTHAELFSSS</sequence>
<proteinExistence type="predicted"/>
<dbReference type="AlphaFoldDB" id="A0A139SMA3"/>
<gene>
    <name evidence="2" type="ORF">AXE65_05925</name>
</gene>
<name>A0A139SMA3_9GAMM</name>